<proteinExistence type="predicted"/>
<comment type="caution">
    <text evidence="1">The sequence shown here is derived from an EMBL/GenBank/DDBJ whole genome shotgun (WGS) entry which is preliminary data.</text>
</comment>
<keyword evidence="2" id="KW-1185">Reference proteome</keyword>
<dbReference type="Proteomes" id="UP001220324">
    <property type="component" value="Unassembled WGS sequence"/>
</dbReference>
<protein>
    <submittedName>
        <fullName evidence="1">Uncharacterized protein</fullName>
    </submittedName>
</protein>
<sequence>MLSARWYRVRGVECCLDDLRLFQNHSKIPRYVRTNMFAVQFDAAGIYLVGTPREQFHVSFEEMIAFKAGIIGLLEYGVTWKVSKAIAGRIRHRLWNRAGTAMETQPALWIDNSGPALYEIRHGIESILVTPQDLECSRFGRAIKQYWDMGMTEPSTRSTIQMLLEAFFVGLWRNVLRKLKFKKY</sequence>
<evidence type="ECO:0000313" key="1">
    <source>
        <dbReference type="EMBL" id="KAJ5546093.1"/>
    </source>
</evidence>
<dbReference type="AlphaFoldDB" id="A0AAD6CZ49"/>
<accession>A0AAD6CZ49</accession>
<dbReference type="EMBL" id="JAQIZZ010000003">
    <property type="protein sequence ID" value="KAJ5546093.1"/>
    <property type="molecule type" value="Genomic_DNA"/>
</dbReference>
<organism evidence="1 2">
    <name type="scientific">Penicillium frequentans</name>
    <dbReference type="NCBI Taxonomy" id="3151616"/>
    <lineage>
        <taxon>Eukaryota</taxon>
        <taxon>Fungi</taxon>
        <taxon>Dikarya</taxon>
        <taxon>Ascomycota</taxon>
        <taxon>Pezizomycotina</taxon>
        <taxon>Eurotiomycetes</taxon>
        <taxon>Eurotiomycetidae</taxon>
        <taxon>Eurotiales</taxon>
        <taxon>Aspergillaceae</taxon>
        <taxon>Penicillium</taxon>
    </lineage>
</organism>
<gene>
    <name evidence="1" type="ORF">N7494_003678</name>
</gene>
<name>A0AAD6CZ49_9EURO</name>
<evidence type="ECO:0000313" key="2">
    <source>
        <dbReference type="Proteomes" id="UP001220324"/>
    </source>
</evidence>
<reference evidence="1 2" key="1">
    <citation type="journal article" date="2023" name="IMA Fungus">
        <title>Comparative genomic study of the Penicillium genus elucidates a diverse pangenome and 15 lateral gene transfer events.</title>
        <authorList>
            <person name="Petersen C."/>
            <person name="Sorensen T."/>
            <person name="Nielsen M.R."/>
            <person name="Sondergaard T.E."/>
            <person name="Sorensen J.L."/>
            <person name="Fitzpatrick D.A."/>
            <person name="Frisvad J.C."/>
            <person name="Nielsen K.L."/>
        </authorList>
    </citation>
    <scope>NUCLEOTIDE SEQUENCE [LARGE SCALE GENOMIC DNA]</scope>
    <source>
        <strain evidence="1 2">IBT 35679</strain>
    </source>
</reference>